<dbReference type="Gene3D" id="1.20.5.340">
    <property type="match status" value="1"/>
</dbReference>
<organism evidence="2 3">
    <name type="scientific">Sphaerosporella brunnea</name>
    <dbReference type="NCBI Taxonomy" id="1250544"/>
    <lineage>
        <taxon>Eukaryota</taxon>
        <taxon>Fungi</taxon>
        <taxon>Dikarya</taxon>
        <taxon>Ascomycota</taxon>
        <taxon>Pezizomycotina</taxon>
        <taxon>Pezizomycetes</taxon>
        <taxon>Pezizales</taxon>
        <taxon>Pyronemataceae</taxon>
        <taxon>Sphaerosporella</taxon>
    </lineage>
</organism>
<proteinExistence type="predicted"/>
<protein>
    <submittedName>
        <fullName evidence="2">Uncharacterized protein</fullName>
    </submittedName>
</protein>
<keyword evidence="1" id="KW-0175">Coiled coil</keyword>
<evidence type="ECO:0000313" key="3">
    <source>
        <dbReference type="Proteomes" id="UP000326924"/>
    </source>
</evidence>
<feature type="coiled-coil region" evidence="1">
    <location>
        <begin position="95"/>
        <end position="178"/>
    </location>
</feature>
<comment type="caution">
    <text evidence="2">The sequence shown here is derived from an EMBL/GenBank/DDBJ whole genome shotgun (WGS) entry which is preliminary data.</text>
</comment>
<accession>A0A5J5EN25</accession>
<name>A0A5J5EN25_9PEZI</name>
<dbReference type="InterPro" id="IPR021793">
    <property type="entry name" value="Oprl"/>
</dbReference>
<reference evidence="2 3" key="1">
    <citation type="submission" date="2019-09" db="EMBL/GenBank/DDBJ databases">
        <title>Draft genome of the ectomycorrhizal ascomycete Sphaerosporella brunnea.</title>
        <authorList>
            <consortium name="DOE Joint Genome Institute"/>
            <person name="Benucci G.M."/>
            <person name="Marozzi G."/>
            <person name="Antonielli L."/>
            <person name="Sanchez S."/>
            <person name="Marco P."/>
            <person name="Wang X."/>
            <person name="Falini L.B."/>
            <person name="Barry K."/>
            <person name="Haridas S."/>
            <person name="Lipzen A."/>
            <person name="Labutti K."/>
            <person name="Grigoriev I.V."/>
            <person name="Murat C."/>
            <person name="Martin F."/>
            <person name="Albertini E."/>
            <person name="Donnini D."/>
            <person name="Bonito G."/>
        </authorList>
    </citation>
    <scope>NUCLEOTIDE SEQUENCE [LARGE SCALE GENOMIC DNA]</scope>
    <source>
        <strain evidence="2 3">Sb_GMNB300</strain>
    </source>
</reference>
<keyword evidence="3" id="KW-1185">Reference proteome</keyword>
<dbReference type="InParanoid" id="A0A5J5EN25"/>
<dbReference type="Pfam" id="PF11839">
    <property type="entry name" value="Alanine_zipper"/>
    <property type="match status" value="1"/>
</dbReference>
<sequence length="349" mass="38917">MSLQLSSITSRGVLRPRVVTAVVAFSKLQQSPARATALPACLPTAISSSGVLNGRRNFASSGPLQAKRSPWVIVKKQRQEIAVLFKKLDVIIADNATLKADNATLKADNATLKADNATLKADNATLKADNATLKADNATLRADNAALRLENANLKETIDTLIEDNKDLRAENAQLRLDFATVVDRVHHPISCAICTKYWWKHFVLPAIEPDPLKLQRLQAVAFTAYSNSPNAGYFRKKITDWPAVASRAGMSEQDLRDRVQKLDLSRIHRNVVAHEVTPEDIRVAIKYARDGIEEELMRWSFGHFWGVTPEAYDVLGDVPKQQLLKKRMCNMSDEQMEFLHLLLQPDTT</sequence>
<dbReference type="Proteomes" id="UP000326924">
    <property type="component" value="Unassembled WGS sequence"/>
</dbReference>
<dbReference type="OrthoDB" id="76453at2759"/>
<dbReference type="EMBL" id="VXIS01000200">
    <property type="protein sequence ID" value="KAA8897377.1"/>
    <property type="molecule type" value="Genomic_DNA"/>
</dbReference>
<dbReference type="AlphaFoldDB" id="A0A5J5EN25"/>
<evidence type="ECO:0000256" key="1">
    <source>
        <dbReference type="SAM" id="Coils"/>
    </source>
</evidence>
<evidence type="ECO:0000313" key="2">
    <source>
        <dbReference type="EMBL" id="KAA8897377.1"/>
    </source>
</evidence>
<dbReference type="Gene3D" id="1.20.5.170">
    <property type="match status" value="1"/>
</dbReference>
<gene>
    <name evidence="2" type="ORF">FN846DRAFT_910401</name>
</gene>